<name>A0A9D9EMF0_9BACT</name>
<proteinExistence type="inferred from homology"/>
<comment type="subcellular location">
    <subcellularLocation>
        <location evidence="1">Cell outer membrane</location>
    </subcellularLocation>
</comment>
<evidence type="ECO:0000256" key="6">
    <source>
        <dbReference type="ARBA" id="ARBA00023237"/>
    </source>
</evidence>
<sequence>MIPVLLASCSVYEDLDPCPRGVSLQFVYDYNMEYADAFSAQMHCLTLYVYDGDGNYVGTYTGSGDELKADGYRMVLDLPEGDYTFVAYGGVECSGRSFSIVTEPAEGSVLTDLEVQMSHENYVSDKSLHDLFWGTVDATVEGEMYKDVTLHLMKDTNNIRLVLQQAYSGSDPVDIDEFDIYITGNNYLLSSDNTPETSGQDITYMPWSSGDGLDVGESADGDDVSAAYAEFSVSRLMASADARLVIYSHQQQDEVVDIPLVKYLLLLKSEKYPDMSDQEYLDRESLWSMVFLLNDNTWQDISIIINDWTVRNNNVEL</sequence>
<protein>
    <submittedName>
        <fullName evidence="8">FimB/Mfa2 family fimbrial subunit</fullName>
    </submittedName>
</protein>
<dbReference type="Gene3D" id="2.60.40.2100">
    <property type="match status" value="1"/>
</dbReference>
<keyword evidence="7" id="KW-0449">Lipoprotein</keyword>
<evidence type="ECO:0000256" key="1">
    <source>
        <dbReference type="ARBA" id="ARBA00004442"/>
    </source>
</evidence>
<evidence type="ECO:0000256" key="4">
    <source>
        <dbReference type="ARBA" id="ARBA00023136"/>
    </source>
</evidence>
<dbReference type="Pfam" id="PF08842">
    <property type="entry name" value="Mfa2"/>
    <property type="match status" value="1"/>
</dbReference>
<comment type="similarity">
    <text evidence="2">Belongs to the bacteroidetes fimbrillin superfamily. FimB/Mfa2 family.</text>
</comment>
<keyword evidence="6" id="KW-0998">Cell outer membrane</keyword>
<keyword evidence="3" id="KW-0732">Signal</keyword>
<gene>
    <name evidence="8" type="ORF">IAC29_08300</name>
</gene>
<keyword evidence="5" id="KW-0564">Palmitate</keyword>
<evidence type="ECO:0000256" key="7">
    <source>
        <dbReference type="ARBA" id="ARBA00023288"/>
    </source>
</evidence>
<organism evidence="8 9">
    <name type="scientific">Candidatus Cryptobacteroides merdigallinarum</name>
    <dbReference type="NCBI Taxonomy" id="2840770"/>
    <lineage>
        <taxon>Bacteria</taxon>
        <taxon>Pseudomonadati</taxon>
        <taxon>Bacteroidota</taxon>
        <taxon>Bacteroidia</taxon>
        <taxon>Bacteroidales</taxon>
        <taxon>Candidatus Cryptobacteroides</taxon>
    </lineage>
</organism>
<reference evidence="8" key="2">
    <citation type="journal article" date="2021" name="PeerJ">
        <title>Extensive microbial diversity within the chicken gut microbiome revealed by metagenomics and culture.</title>
        <authorList>
            <person name="Gilroy R."/>
            <person name="Ravi A."/>
            <person name="Getino M."/>
            <person name="Pursley I."/>
            <person name="Horton D.L."/>
            <person name="Alikhan N.F."/>
            <person name="Baker D."/>
            <person name="Gharbi K."/>
            <person name="Hall N."/>
            <person name="Watson M."/>
            <person name="Adriaenssens E.M."/>
            <person name="Foster-Nyarko E."/>
            <person name="Jarju S."/>
            <person name="Secka A."/>
            <person name="Antonio M."/>
            <person name="Oren A."/>
            <person name="Chaudhuri R.R."/>
            <person name="La Ragione R."/>
            <person name="Hildebrand F."/>
            <person name="Pallen M.J."/>
        </authorList>
    </citation>
    <scope>NUCLEOTIDE SEQUENCE</scope>
    <source>
        <strain evidence="8">20514</strain>
    </source>
</reference>
<dbReference type="Gene3D" id="2.60.40.2090">
    <property type="match status" value="1"/>
</dbReference>
<evidence type="ECO:0000313" key="9">
    <source>
        <dbReference type="Proteomes" id="UP000810252"/>
    </source>
</evidence>
<dbReference type="GO" id="GO:0009279">
    <property type="term" value="C:cell outer membrane"/>
    <property type="evidence" value="ECO:0007669"/>
    <property type="project" value="UniProtKB-SubCell"/>
</dbReference>
<evidence type="ECO:0000256" key="5">
    <source>
        <dbReference type="ARBA" id="ARBA00023139"/>
    </source>
</evidence>
<keyword evidence="4" id="KW-0472">Membrane</keyword>
<comment type="caution">
    <text evidence="8">The sequence shown here is derived from an EMBL/GenBank/DDBJ whole genome shotgun (WGS) entry which is preliminary data.</text>
</comment>
<dbReference type="Proteomes" id="UP000810252">
    <property type="component" value="Unassembled WGS sequence"/>
</dbReference>
<dbReference type="InterPro" id="IPR014941">
    <property type="entry name" value="FimB/Mfa2/Mfa3"/>
</dbReference>
<dbReference type="EMBL" id="JADIMQ010000117">
    <property type="protein sequence ID" value="MBO8449255.1"/>
    <property type="molecule type" value="Genomic_DNA"/>
</dbReference>
<evidence type="ECO:0000313" key="8">
    <source>
        <dbReference type="EMBL" id="MBO8449255.1"/>
    </source>
</evidence>
<evidence type="ECO:0000256" key="3">
    <source>
        <dbReference type="ARBA" id="ARBA00022729"/>
    </source>
</evidence>
<reference evidence="8" key="1">
    <citation type="submission" date="2020-10" db="EMBL/GenBank/DDBJ databases">
        <authorList>
            <person name="Gilroy R."/>
        </authorList>
    </citation>
    <scope>NUCLEOTIDE SEQUENCE</scope>
    <source>
        <strain evidence="8">20514</strain>
    </source>
</reference>
<accession>A0A9D9EMF0</accession>
<evidence type="ECO:0000256" key="2">
    <source>
        <dbReference type="ARBA" id="ARBA00007248"/>
    </source>
</evidence>
<dbReference type="AlphaFoldDB" id="A0A9D9EMF0"/>